<accession>F6DM79</accession>
<dbReference type="STRING" id="696281.Desru_2301"/>
<dbReference type="AlphaFoldDB" id="F6DM79"/>
<keyword evidence="2" id="KW-1185">Reference proteome</keyword>
<evidence type="ECO:0000313" key="1">
    <source>
        <dbReference type="EMBL" id="AEG60546.1"/>
    </source>
</evidence>
<dbReference type="NCBIfam" id="NF045720">
    <property type="entry name" value="rubredox_RCKP"/>
    <property type="match status" value="1"/>
</dbReference>
<dbReference type="RefSeq" id="WP_013842302.1">
    <property type="nucleotide sequence ID" value="NC_015589.1"/>
</dbReference>
<protein>
    <recommendedName>
        <fullName evidence="3">Rubredoxin</fullName>
    </recommendedName>
</protein>
<reference evidence="2" key="1">
    <citation type="submission" date="2011-05" db="EMBL/GenBank/DDBJ databases">
        <title>Complete sequence of Desulfotomaculum ruminis DSM 2154.</title>
        <authorList>
            <person name="Lucas S."/>
            <person name="Copeland A."/>
            <person name="Lapidus A."/>
            <person name="Cheng J.-F."/>
            <person name="Goodwin L."/>
            <person name="Pitluck S."/>
            <person name="Lu M."/>
            <person name="Detter J.C."/>
            <person name="Han C."/>
            <person name="Tapia R."/>
            <person name="Land M."/>
            <person name="Hauser L."/>
            <person name="Kyrpides N."/>
            <person name="Ivanova N."/>
            <person name="Mikhailova N."/>
            <person name="Pagani I."/>
            <person name="Stams A.J.M."/>
            <person name="Plugge C.M."/>
            <person name="Muyzer G."/>
            <person name="Kuever J."/>
            <person name="Parshina S.N."/>
            <person name="Ivanova A.E."/>
            <person name="Nazina T.N."/>
            <person name="Brambilla E."/>
            <person name="Spring S."/>
            <person name="Klenk H.-P."/>
            <person name="Woyke T."/>
        </authorList>
    </citation>
    <scope>NUCLEOTIDE SEQUENCE [LARGE SCALE GENOMIC DNA]</scope>
    <source>
        <strain evidence="2">ATCC 23193 / DSM 2154 / NCIB 8452 / DL</strain>
    </source>
</reference>
<gene>
    <name evidence="1" type="ordered locus">Desru_2301</name>
</gene>
<dbReference type="eggNOG" id="ENOG5033I6F">
    <property type="taxonomic scope" value="Bacteria"/>
</dbReference>
<proteinExistence type="predicted"/>
<dbReference type="EMBL" id="CP002780">
    <property type="protein sequence ID" value="AEG60546.1"/>
    <property type="molecule type" value="Genomic_DNA"/>
</dbReference>
<sequence>MALWKCQKCGSTKEGRCRPQKCACGATKEDFVKDEAKA</sequence>
<dbReference type="Proteomes" id="UP000009234">
    <property type="component" value="Chromosome"/>
</dbReference>
<dbReference type="KEGG" id="dru:Desru_2301"/>
<organism evidence="1 2">
    <name type="scientific">Desulforamulus ruminis (strain ATCC 23193 / DSM 2154 / NCIMB 8452 / DL)</name>
    <name type="common">Desulfotomaculum ruminis</name>
    <dbReference type="NCBI Taxonomy" id="696281"/>
    <lineage>
        <taxon>Bacteria</taxon>
        <taxon>Bacillati</taxon>
        <taxon>Bacillota</taxon>
        <taxon>Clostridia</taxon>
        <taxon>Eubacteriales</taxon>
        <taxon>Peptococcaceae</taxon>
        <taxon>Desulforamulus</taxon>
    </lineage>
</organism>
<evidence type="ECO:0000313" key="2">
    <source>
        <dbReference type="Proteomes" id="UP000009234"/>
    </source>
</evidence>
<evidence type="ECO:0008006" key="3">
    <source>
        <dbReference type="Google" id="ProtNLM"/>
    </source>
</evidence>
<dbReference type="InterPro" id="IPR054685">
    <property type="entry name" value="Rubredox_RCKP"/>
</dbReference>
<reference evidence="1 2" key="2">
    <citation type="journal article" date="2012" name="Stand. Genomic Sci.">
        <title>Complete genome sequence of the sulfate-reducing firmicute Desulfotomaculum ruminis type strain (DL(T)).</title>
        <authorList>
            <person name="Spring S."/>
            <person name="Visser M."/>
            <person name="Lu M."/>
            <person name="Copeland A."/>
            <person name="Lapidus A."/>
            <person name="Lucas S."/>
            <person name="Cheng J.F."/>
            <person name="Han C."/>
            <person name="Tapia R."/>
            <person name="Goodwin L.A."/>
            <person name="Pitluck S."/>
            <person name="Ivanova N."/>
            <person name="Land M."/>
            <person name="Hauser L."/>
            <person name="Larimer F."/>
            <person name="Rohde M."/>
            <person name="Goker M."/>
            <person name="Detter J.C."/>
            <person name="Kyrpides N.C."/>
            <person name="Woyke T."/>
            <person name="Schaap P.J."/>
            <person name="Plugge C.M."/>
            <person name="Muyzer G."/>
            <person name="Kuever J."/>
            <person name="Pereira I.A."/>
            <person name="Parshina S.N."/>
            <person name="Bernier-Latmani R."/>
            <person name="Stams A.J."/>
            <person name="Klenk H.P."/>
        </authorList>
    </citation>
    <scope>NUCLEOTIDE SEQUENCE [LARGE SCALE GENOMIC DNA]</scope>
    <source>
        <strain evidence="2">ATCC 23193 / DSM 2154 / NCIB 8452 / DL</strain>
    </source>
</reference>
<name>F6DM79_DESRL</name>
<dbReference type="HOGENOM" id="CLU_128747_5_1_9"/>
<dbReference type="SUPFAM" id="SSF57802">
    <property type="entry name" value="Rubredoxin-like"/>
    <property type="match status" value="1"/>
</dbReference>